<feature type="transmembrane region" description="Helical" evidence="6">
    <location>
        <begin position="67"/>
        <end position="89"/>
    </location>
</feature>
<dbReference type="GO" id="GO:0005886">
    <property type="term" value="C:plasma membrane"/>
    <property type="evidence" value="ECO:0007669"/>
    <property type="project" value="UniProtKB-SubCell"/>
</dbReference>
<feature type="transmembrane region" description="Helical" evidence="6">
    <location>
        <begin position="546"/>
        <end position="569"/>
    </location>
</feature>
<keyword evidence="4 6" id="KW-1133">Transmembrane helix</keyword>
<evidence type="ECO:0000256" key="2">
    <source>
        <dbReference type="ARBA" id="ARBA00022475"/>
    </source>
</evidence>
<feature type="transmembrane region" description="Helical" evidence="6">
    <location>
        <begin position="379"/>
        <end position="403"/>
    </location>
</feature>
<feature type="transmembrane region" description="Helical" evidence="6">
    <location>
        <begin position="32"/>
        <end position="55"/>
    </location>
</feature>
<reference evidence="8 9" key="1">
    <citation type="submission" date="2018-12" db="EMBL/GenBank/DDBJ databases">
        <authorList>
            <consortium name="Pathogen Informatics"/>
        </authorList>
    </citation>
    <scope>NUCLEOTIDE SEQUENCE [LARGE SCALE GENOMIC DNA]</scope>
    <source>
        <strain evidence="8 9">NCTC10297</strain>
    </source>
</reference>
<evidence type="ECO:0000256" key="6">
    <source>
        <dbReference type="SAM" id="Phobius"/>
    </source>
</evidence>
<dbReference type="KEGG" id="mcun:NCTC10297_01060"/>
<keyword evidence="2" id="KW-1003">Cell membrane</keyword>
<evidence type="ECO:0000313" key="8">
    <source>
        <dbReference type="EMBL" id="VEG13103.1"/>
    </source>
</evidence>
<dbReference type="PANTHER" id="PTHR30619">
    <property type="entry name" value="DNA INTERNALIZATION/COMPETENCE PROTEIN COMEC/REC2"/>
    <property type="match status" value="1"/>
</dbReference>
<feature type="transmembrane region" description="Helical" evidence="6">
    <location>
        <begin position="450"/>
        <end position="475"/>
    </location>
</feature>
<feature type="transmembrane region" description="Helical" evidence="6">
    <location>
        <begin position="487"/>
        <end position="511"/>
    </location>
</feature>
<organism evidence="8 9">
    <name type="scientific">Moraxella cuniculi</name>
    <dbReference type="NCBI Taxonomy" id="34061"/>
    <lineage>
        <taxon>Bacteria</taxon>
        <taxon>Pseudomonadati</taxon>
        <taxon>Pseudomonadota</taxon>
        <taxon>Gammaproteobacteria</taxon>
        <taxon>Moraxellales</taxon>
        <taxon>Moraxellaceae</taxon>
        <taxon>Moraxella</taxon>
    </lineage>
</organism>
<dbReference type="InterPro" id="IPR004477">
    <property type="entry name" value="ComEC_N"/>
</dbReference>
<dbReference type="EMBL" id="LR134343">
    <property type="protein sequence ID" value="VEG13103.1"/>
    <property type="molecule type" value="Genomic_DNA"/>
</dbReference>
<dbReference type="OrthoDB" id="9761531at2"/>
<evidence type="ECO:0000313" key="9">
    <source>
        <dbReference type="Proteomes" id="UP000274100"/>
    </source>
</evidence>
<feature type="domain" description="ComEC/Rec2-related protein" evidence="7">
    <location>
        <begin position="286"/>
        <end position="563"/>
    </location>
</feature>
<keyword evidence="3 6" id="KW-0812">Transmembrane</keyword>
<dbReference type="Proteomes" id="UP000274100">
    <property type="component" value="Chromosome"/>
</dbReference>
<dbReference type="InterPro" id="IPR052159">
    <property type="entry name" value="Competence_DNA_uptake"/>
</dbReference>
<dbReference type="RefSeq" id="WP_126330587.1">
    <property type="nucleotide sequence ID" value="NZ_LR134343.1"/>
</dbReference>
<feature type="transmembrane region" description="Helical" evidence="6">
    <location>
        <begin position="349"/>
        <end position="367"/>
    </location>
</feature>
<accession>A0A448GWC2</accession>
<dbReference type="NCBIfam" id="TIGR00360">
    <property type="entry name" value="ComEC_N-term"/>
    <property type="match status" value="1"/>
</dbReference>
<feature type="transmembrane region" description="Helical" evidence="6">
    <location>
        <begin position="318"/>
        <end position="337"/>
    </location>
</feature>
<evidence type="ECO:0000256" key="5">
    <source>
        <dbReference type="ARBA" id="ARBA00023136"/>
    </source>
</evidence>
<evidence type="ECO:0000256" key="1">
    <source>
        <dbReference type="ARBA" id="ARBA00004651"/>
    </source>
</evidence>
<dbReference type="AlphaFoldDB" id="A0A448GWC2"/>
<name>A0A448GWC2_9GAMM</name>
<gene>
    <name evidence="8" type="ORF">NCTC10297_01060</name>
</gene>
<evidence type="ECO:0000259" key="7">
    <source>
        <dbReference type="Pfam" id="PF03772"/>
    </source>
</evidence>
<dbReference type="Pfam" id="PF03772">
    <property type="entry name" value="Competence"/>
    <property type="match status" value="1"/>
</dbReference>
<keyword evidence="5 6" id="KW-0472">Membrane</keyword>
<protein>
    <submittedName>
        <fullName evidence="8">ComEC family competence protein</fullName>
    </submittedName>
</protein>
<proteinExistence type="predicted"/>
<comment type="subcellular location">
    <subcellularLocation>
        <location evidence="1">Cell membrane</location>
        <topology evidence="1">Multi-pass membrane protein</topology>
    </subcellularLocation>
</comment>
<evidence type="ECO:0000256" key="3">
    <source>
        <dbReference type="ARBA" id="ARBA00022692"/>
    </source>
</evidence>
<sequence length="843" mass="94010">MAAWLFAIVSLVVLVLLGSVEQFIIGEGLSAWLSVAWLAPLLSVALVVSLLLWLFTPVVSRHRAYILSLQMVSFVAIVALFVIKSLYAYHQLERQTPQSRTLINATATIYQISDSVYDKVLATPFRQVAVLSNIEPFNPKQNSRLIHNPFANDDDFAAGQAVDLQSFEGMTVLLTADPKFAKSDLQALESAQPASILQVQLLLEPIKGGALASGFDNKAWLRTRQVQATAQILAATHIGTAQADTWAQQFRLQLERLRWQLRQHFYKNWHTLDGKQAQARAVTLSLLTGDRALIDRDTKDLYQLAGISHLLAISGTHVLFLAIVLAAMITAITDRFALLIYQKIPRWQIRMAIMVAAALIYAVFTGFEVPAVRTVYMLMAAWLIRYFALPTSIISALFVVALLMVWADPYVLWQAGFWLSFVAVVLLIRYENGHLQAADLHIYGWLGRLWQKLSATVSLQLWLFLTMLPVSILLFGKVSLWGLLVNLFAIGLFGFVVVPINLLAGVVFWVSPWLADLLWSISVAILYGLHQSLSVALTTKLPAVSAWLYAPFGMAGFVLAFLLVIWLILPKVMPRFLLLLPIAALIFLTKPVKNPRLEIASLPSDTPNVSQLLLTQYGKDGTSHWLILNDLGAKSLRKNHAQILTDQLYRRGVAAMGLDGVIVQTPSDIFVPMVGQLADSLPISRYWQAGNHQQLVSIRQQSCRAGMAWQQEGFVIRALTGWSEINDERVQYCAIEVLSDYPFSWQGNAAQTTEADAVDDWADDDSQPSDSKPSTKAKSQLVISTSAEPLLWQLWQSLCVSNNRLDVLAKEGYYPVWLTSWRADEATVAKQRLSPAKIYMLDE</sequence>
<feature type="transmembrane region" description="Helical" evidence="6">
    <location>
        <begin position="517"/>
        <end position="539"/>
    </location>
</feature>
<dbReference type="PANTHER" id="PTHR30619:SF1">
    <property type="entry name" value="RECOMBINATION PROTEIN 2"/>
    <property type="match status" value="1"/>
</dbReference>
<feature type="transmembrane region" description="Helical" evidence="6">
    <location>
        <begin position="575"/>
        <end position="592"/>
    </location>
</feature>
<feature type="transmembrane region" description="Helical" evidence="6">
    <location>
        <begin position="410"/>
        <end position="430"/>
    </location>
</feature>
<evidence type="ECO:0000256" key="4">
    <source>
        <dbReference type="ARBA" id="ARBA00022989"/>
    </source>
</evidence>